<evidence type="ECO:0000256" key="1">
    <source>
        <dbReference type="ARBA" id="ARBA00001966"/>
    </source>
</evidence>
<protein>
    <recommendedName>
        <fullName evidence="7">Radical SAM core domain-containing protein</fullName>
    </recommendedName>
</protein>
<keyword evidence="5" id="KW-0408">Iron</keyword>
<keyword evidence="9" id="KW-1185">Reference proteome</keyword>
<evidence type="ECO:0000256" key="3">
    <source>
        <dbReference type="ARBA" id="ARBA00022691"/>
    </source>
</evidence>
<gene>
    <name evidence="8" type="ORF">SAMN04515674_10651</name>
</gene>
<proteinExistence type="predicted"/>
<dbReference type="AlphaFoldDB" id="A0A1I5THW7"/>
<dbReference type="GO" id="GO:0016491">
    <property type="term" value="F:oxidoreductase activity"/>
    <property type="evidence" value="ECO:0007669"/>
    <property type="project" value="InterPro"/>
</dbReference>
<evidence type="ECO:0000256" key="6">
    <source>
        <dbReference type="ARBA" id="ARBA00023014"/>
    </source>
</evidence>
<dbReference type="SFLD" id="SFLDG01072">
    <property type="entry name" value="dehydrogenase_like"/>
    <property type="match status" value="1"/>
</dbReference>
<dbReference type="SUPFAM" id="SSF102114">
    <property type="entry name" value="Radical SAM enzymes"/>
    <property type="match status" value="1"/>
</dbReference>
<evidence type="ECO:0000256" key="2">
    <source>
        <dbReference type="ARBA" id="ARBA00022485"/>
    </source>
</evidence>
<dbReference type="STRING" id="1079859.SAMN04515674_10651"/>
<keyword evidence="4" id="KW-0479">Metal-binding</keyword>
<dbReference type="PROSITE" id="PS51918">
    <property type="entry name" value="RADICAL_SAM"/>
    <property type="match status" value="1"/>
</dbReference>
<name>A0A1I5THW7_9BACT</name>
<evidence type="ECO:0000313" key="8">
    <source>
        <dbReference type="EMBL" id="SFP82451.1"/>
    </source>
</evidence>
<dbReference type="SFLD" id="SFLDG01386">
    <property type="entry name" value="main_SPASM_domain-containing"/>
    <property type="match status" value="1"/>
</dbReference>
<dbReference type="OrthoDB" id="9808591at2"/>
<feature type="domain" description="Radical SAM core" evidence="7">
    <location>
        <begin position="4"/>
        <end position="235"/>
    </location>
</feature>
<dbReference type="PROSITE" id="PS01305">
    <property type="entry name" value="MOAA_NIFB_PQQE"/>
    <property type="match status" value="1"/>
</dbReference>
<evidence type="ECO:0000259" key="7">
    <source>
        <dbReference type="PROSITE" id="PS51918"/>
    </source>
</evidence>
<evidence type="ECO:0000256" key="4">
    <source>
        <dbReference type="ARBA" id="ARBA00022723"/>
    </source>
</evidence>
<reference evidence="8 9" key="1">
    <citation type="submission" date="2016-10" db="EMBL/GenBank/DDBJ databases">
        <authorList>
            <person name="de Groot N.N."/>
        </authorList>
    </citation>
    <scope>NUCLEOTIDE SEQUENCE [LARGE SCALE GENOMIC DNA]</scope>
    <source>
        <strain evidence="9">E92,LMG 26720,CCM 7988</strain>
    </source>
</reference>
<dbReference type="Pfam" id="PF04055">
    <property type="entry name" value="Radical_SAM"/>
    <property type="match status" value="1"/>
</dbReference>
<sequence>MKERLKCQAAILKVASRCNLNCDYCYMYNLADKSYLGQPKFMSGKIVEALINEVKNHCLLHGIKHFEFIFHGGEPLLLSPDFYIDFVETAGKVLDSVVTPGFSLQTNGVLLTDKWCEVFASLGIRVGISLDGLPAIHDAHRVDHQGRGSYQATVKGLKIAQESAYLKGVPGVLTVIDVDSDPVETYHHLKSLGIRHVNFLFPDGNFDYLPKGIDFSGEKTLYADWLISLFDTWLNDASPKPEIRLFRQVMQLVLGIDNGFEYWGKRRNEFIVIETDGSIEAIGALKSCGENFTKAGVNILSASLDEALQTDLAQIYHLSHEKLCSQCLNCPVGEVCGGGYLPHRFGRNRGFNNPSVYCQDLLKLICHIQHSVLDDLPEELLESIQLEKIDYLELRNDLHLSGITDENPVLESFGIKK</sequence>
<dbReference type="RefSeq" id="WP_092017151.1">
    <property type="nucleotide sequence ID" value="NZ_FOXH01000006.1"/>
</dbReference>
<keyword evidence="3" id="KW-0949">S-adenosyl-L-methionine</keyword>
<dbReference type="SFLD" id="SFLDS00029">
    <property type="entry name" value="Radical_SAM"/>
    <property type="match status" value="1"/>
</dbReference>
<dbReference type="InterPro" id="IPR013785">
    <property type="entry name" value="Aldolase_TIM"/>
</dbReference>
<accession>A0A1I5THW7</accession>
<evidence type="ECO:0000313" key="9">
    <source>
        <dbReference type="Proteomes" id="UP000199306"/>
    </source>
</evidence>
<dbReference type="GO" id="GO:0051539">
    <property type="term" value="F:4 iron, 4 sulfur cluster binding"/>
    <property type="evidence" value="ECO:0007669"/>
    <property type="project" value="UniProtKB-KW"/>
</dbReference>
<keyword evidence="6" id="KW-0411">Iron-sulfur</keyword>
<dbReference type="InterPro" id="IPR000385">
    <property type="entry name" value="MoaA_NifB_PqqE_Fe-S-bd_CS"/>
</dbReference>
<dbReference type="PANTHER" id="PTHR43273:SF8">
    <property type="entry name" value="RADICAL SAM DOMAIN PROTEIN"/>
    <property type="match status" value="1"/>
</dbReference>
<organism evidence="8 9">
    <name type="scientific">Pseudarcicella hirudinis</name>
    <dbReference type="NCBI Taxonomy" id="1079859"/>
    <lineage>
        <taxon>Bacteria</taxon>
        <taxon>Pseudomonadati</taxon>
        <taxon>Bacteroidota</taxon>
        <taxon>Cytophagia</taxon>
        <taxon>Cytophagales</taxon>
        <taxon>Flectobacillaceae</taxon>
        <taxon>Pseudarcicella</taxon>
    </lineage>
</organism>
<dbReference type="InterPro" id="IPR023867">
    <property type="entry name" value="Sulphatase_maturase_rSAM"/>
</dbReference>
<dbReference type="SFLD" id="SFLDG01067">
    <property type="entry name" value="SPASM/twitch_domain_containing"/>
    <property type="match status" value="1"/>
</dbReference>
<dbReference type="InterPro" id="IPR007197">
    <property type="entry name" value="rSAM"/>
</dbReference>
<dbReference type="EMBL" id="FOXH01000006">
    <property type="protein sequence ID" value="SFP82451.1"/>
    <property type="molecule type" value="Genomic_DNA"/>
</dbReference>
<dbReference type="Proteomes" id="UP000199306">
    <property type="component" value="Unassembled WGS sequence"/>
</dbReference>
<comment type="cofactor">
    <cofactor evidence="1">
        <name>[4Fe-4S] cluster</name>
        <dbReference type="ChEBI" id="CHEBI:49883"/>
    </cofactor>
</comment>
<dbReference type="Gene3D" id="3.20.20.70">
    <property type="entry name" value="Aldolase class I"/>
    <property type="match status" value="1"/>
</dbReference>
<dbReference type="PANTHER" id="PTHR43273">
    <property type="entry name" value="ANAEROBIC SULFATASE-MATURATING ENZYME HOMOLOG ASLB-RELATED"/>
    <property type="match status" value="1"/>
</dbReference>
<dbReference type="CDD" id="cd01335">
    <property type="entry name" value="Radical_SAM"/>
    <property type="match status" value="1"/>
</dbReference>
<dbReference type="GO" id="GO:0046872">
    <property type="term" value="F:metal ion binding"/>
    <property type="evidence" value="ECO:0007669"/>
    <property type="project" value="UniProtKB-KW"/>
</dbReference>
<evidence type="ECO:0000256" key="5">
    <source>
        <dbReference type="ARBA" id="ARBA00023004"/>
    </source>
</evidence>
<keyword evidence="2" id="KW-0004">4Fe-4S</keyword>
<dbReference type="InterPro" id="IPR058240">
    <property type="entry name" value="rSAM_sf"/>
</dbReference>